<dbReference type="GeneID" id="40310698"/>
<comment type="caution">
    <text evidence="1">The sequence shown here is derived from an EMBL/GenBank/DDBJ whole genome shotgun (WGS) entry which is preliminary data.</text>
</comment>
<sequence length="812" mass="83686">MCAGAGNQRRSITFGGSDPQTVCRAGEDLGLHPVECGEYGCAAAVREAEELCHRDALTPLLVWFGAGHSARAACACASPSASAGLRGGSGGVTLECGGLLRTEFANLFDFARRASGLCDGVACAVAESPDDIGHVRGCRLSRVGLGFVGFPVELWRTTREWSGLQETAGVGTVRRSAGLVAHGVEVDGGERLAAMLGSMSIAVRVRLQLRRGDSDDGSAWAPSPSSSVVVAGSAPSCQSASAICASVGWAALVWVSKGAVCATAWLVRVWCRSDGMCAGAGNQRRSITFGGSDPQTVCRAGEDLGLHPVECGEYGCAAAVREAEELCHRDALTPLLVWFGAGHSARAACACASPSASAGLRGGSGGVTLECGGLLRTEFANLFDFARRASGLCDGVACAVWVDVCAREAEDLCQRGRAYTSIGARRPMTPRHQEVWFGAGHSARAACACASPSASAGLRGGSGGVTLECGGLLRTEFANLFDFARRASGLCDGVACAVCVCERQRTSASAAALTSIGARRPMTPRHQEVWFGAGHSARAACACASPSASAGLRGGSGGVTLECGGLLRTEFANLFDFARRASGLCDGVACAVCVCERQRTSASAAALTSIGARRPMTPRHQEVWFGAGHSARAACACASPSASAGLRGGSGGVTLECGGLLRIEFANLFDFARRASGLCDGVACAVVEADGGGVQEAEALFIEARLRTHWFKCRPVSGHAETVCATAWLVRVWCRSDGMCAGAGDQRRSVTFGGSDPQTVCRAAVCATAWLVRVWCRSDGMCAGAGDQRRSVTFGGSDPQTVCRAVRLLAKD</sequence>
<accession>A0A2A9MCA5</accession>
<evidence type="ECO:0000313" key="1">
    <source>
        <dbReference type="EMBL" id="PFH36118.1"/>
    </source>
</evidence>
<dbReference type="VEuPathDB" id="ToxoDB:BESB_057690"/>
<keyword evidence="2" id="KW-1185">Reference proteome</keyword>
<evidence type="ECO:0000313" key="2">
    <source>
        <dbReference type="Proteomes" id="UP000224006"/>
    </source>
</evidence>
<dbReference type="KEGG" id="bbes:BESB_057690"/>
<reference evidence="1 2" key="1">
    <citation type="submission" date="2017-09" db="EMBL/GenBank/DDBJ databases">
        <title>Genome sequencing of Besnoitia besnoiti strain Bb-Ger1.</title>
        <authorList>
            <person name="Schares G."/>
            <person name="Venepally P."/>
            <person name="Lorenzi H.A."/>
        </authorList>
    </citation>
    <scope>NUCLEOTIDE SEQUENCE [LARGE SCALE GENOMIC DNA]</scope>
    <source>
        <strain evidence="1 2">Bb-Ger1</strain>
    </source>
</reference>
<proteinExistence type="predicted"/>
<dbReference type="AlphaFoldDB" id="A0A2A9MCA5"/>
<dbReference type="RefSeq" id="XP_029220127.1">
    <property type="nucleotide sequence ID" value="XM_029364204.1"/>
</dbReference>
<protein>
    <submittedName>
        <fullName evidence="1">Uncharacterized protein</fullName>
    </submittedName>
</protein>
<gene>
    <name evidence="1" type="ORF">BESB_057690</name>
</gene>
<dbReference type="EMBL" id="NWUJ01000004">
    <property type="protein sequence ID" value="PFH36118.1"/>
    <property type="molecule type" value="Genomic_DNA"/>
</dbReference>
<name>A0A2A9MCA5_BESBE</name>
<organism evidence="1 2">
    <name type="scientific">Besnoitia besnoiti</name>
    <name type="common">Apicomplexan protozoan</name>
    <dbReference type="NCBI Taxonomy" id="94643"/>
    <lineage>
        <taxon>Eukaryota</taxon>
        <taxon>Sar</taxon>
        <taxon>Alveolata</taxon>
        <taxon>Apicomplexa</taxon>
        <taxon>Conoidasida</taxon>
        <taxon>Coccidia</taxon>
        <taxon>Eucoccidiorida</taxon>
        <taxon>Eimeriorina</taxon>
        <taxon>Sarcocystidae</taxon>
        <taxon>Besnoitia</taxon>
    </lineage>
</organism>
<dbReference type="Proteomes" id="UP000224006">
    <property type="component" value="Chromosome IV"/>
</dbReference>